<sequence length="430" mass="46147">MAMIVKSSTAPPSSFASDLPPVASNAAAPTAATPQCMKPANLRIPSVRLETPSITHKMAATLASSLLGHVLFLKGQVPFPVVQLARMPGGQSNSRGARRRHDLLVAFDTLSSHLQTTFSALSAALALRRAGAPSDASAHLAFVVGPSVGAARARVMFIVDGLEVRPWGERDAGPNVFTGTRGEDVESEEDTDEESGEDESEDDETDEESNDDSEKEESESEGDNSDDAQSVYFSEDESEPPPSRTPSPSPLSSKDVSRPPSPSLCHSVTALPPTNSAMSHTSMQNTYPQPQTYAEEQQTLRAAERLLSRTLANACAEEGGGMSAELAPTQTHILLRAPRCFKHPAWIPRQNLTRSLEGVLQAFLEESGCAERSPKGKTKAIRGIKTEGVYVGCRGSAAAPASEDKEDQGEEEDEMIWWVWDGKITGFSDW</sequence>
<dbReference type="Proteomes" id="UP000194127">
    <property type="component" value="Unassembled WGS sequence"/>
</dbReference>
<feature type="compositionally biased region" description="Acidic residues" evidence="1">
    <location>
        <begin position="185"/>
        <end position="226"/>
    </location>
</feature>
<feature type="region of interest" description="Disordered" evidence="1">
    <location>
        <begin position="1"/>
        <end position="20"/>
    </location>
</feature>
<feature type="compositionally biased region" description="Polar residues" evidence="1">
    <location>
        <begin position="272"/>
        <end position="287"/>
    </location>
</feature>
<feature type="region of interest" description="Disordered" evidence="1">
    <location>
        <begin position="168"/>
        <end position="287"/>
    </location>
</feature>
<keyword evidence="3" id="KW-1185">Reference proteome</keyword>
<proteinExistence type="predicted"/>
<reference evidence="2 3" key="1">
    <citation type="submission" date="2017-04" db="EMBL/GenBank/DDBJ databases">
        <title>Genome Sequence of the Model Brown-Rot Fungus Postia placenta SB12.</title>
        <authorList>
            <consortium name="DOE Joint Genome Institute"/>
            <person name="Gaskell J."/>
            <person name="Kersten P."/>
            <person name="Larrondo L.F."/>
            <person name="Canessa P."/>
            <person name="Martinez D."/>
            <person name="Hibbett D."/>
            <person name="Schmoll M."/>
            <person name="Kubicek C.P."/>
            <person name="Martinez A.T."/>
            <person name="Yadav J."/>
            <person name="Master E."/>
            <person name="Magnuson J.K."/>
            <person name="James T."/>
            <person name="Yaver D."/>
            <person name="Berka R."/>
            <person name="Labutti K."/>
            <person name="Lipzen A."/>
            <person name="Aerts A."/>
            <person name="Barry K."/>
            <person name="Henrissat B."/>
            <person name="Blanchette R."/>
            <person name="Grigoriev I."/>
            <person name="Cullen D."/>
        </authorList>
    </citation>
    <scope>NUCLEOTIDE SEQUENCE [LARGE SCALE GENOMIC DNA]</scope>
    <source>
        <strain evidence="2 3">MAD-698-R-SB12</strain>
    </source>
</reference>
<evidence type="ECO:0000313" key="2">
    <source>
        <dbReference type="EMBL" id="OSX60726.1"/>
    </source>
</evidence>
<feature type="compositionally biased region" description="Polar residues" evidence="1">
    <location>
        <begin position="1"/>
        <end position="16"/>
    </location>
</feature>
<dbReference type="GeneID" id="36324388"/>
<dbReference type="STRING" id="670580.A0A1X6MWW4"/>
<accession>A0A1X6MWW4</accession>
<gene>
    <name evidence="2" type="ORF">POSPLADRAFT_1048098</name>
</gene>
<evidence type="ECO:0000313" key="3">
    <source>
        <dbReference type="Proteomes" id="UP000194127"/>
    </source>
</evidence>
<dbReference type="Gene3D" id="3.30.900.20">
    <property type="match status" value="1"/>
</dbReference>
<dbReference type="RefSeq" id="XP_024337520.1">
    <property type="nucleotide sequence ID" value="XM_024479438.1"/>
</dbReference>
<evidence type="ECO:0000256" key="1">
    <source>
        <dbReference type="SAM" id="MobiDB-lite"/>
    </source>
</evidence>
<dbReference type="AlphaFoldDB" id="A0A1X6MWW4"/>
<feature type="compositionally biased region" description="Pro residues" evidence="1">
    <location>
        <begin position="240"/>
        <end position="249"/>
    </location>
</feature>
<dbReference type="InterPro" id="IPR053729">
    <property type="entry name" value="MAD2L1BP_domain_sf"/>
</dbReference>
<dbReference type="OrthoDB" id="2387165at2759"/>
<protein>
    <submittedName>
        <fullName evidence="2">Uncharacterized protein</fullName>
    </submittedName>
</protein>
<name>A0A1X6MWW4_9APHY</name>
<dbReference type="EMBL" id="KZ110600">
    <property type="protein sequence ID" value="OSX60726.1"/>
    <property type="molecule type" value="Genomic_DNA"/>
</dbReference>
<organism evidence="2 3">
    <name type="scientific">Postia placenta MAD-698-R-SB12</name>
    <dbReference type="NCBI Taxonomy" id="670580"/>
    <lineage>
        <taxon>Eukaryota</taxon>
        <taxon>Fungi</taxon>
        <taxon>Dikarya</taxon>
        <taxon>Basidiomycota</taxon>
        <taxon>Agaricomycotina</taxon>
        <taxon>Agaricomycetes</taxon>
        <taxon>Polyporales</taxon>
        <taxon>Adustoporiaceae</taxon>
        <taxon>Rhodonia</taxon>
    </lineage>
</organism>